<sequence length="111" mass="13034">MFLPKFRGKLTRGIISKRFLLVLRLGLLTLSGAQLSWNNCRLLRCGLTMDLRIKNLQCHRFRALVLLSRFLDMEPKLLIWPHLLESFHMFLKCYKVQQLSVMSGKSGEGWR</sequence>
<gene>
    <name evidence="1" type="ORF">C5167_024868</name>
</gene>
<proteinExistence type="predicted"/>
<evidence type="ECO:0000313" key="1">
    <source>
        <dbReference type="EMBL" id="RZC63117.1"/>
    </source>
</evidence>
<protein>
    <submittedName>
        <fullName evidence="1">Uncharacterized protein</fullName>
    </submittedName>
</protein>
<reference evidence="1 2" key="1">
    <citation type="journal article" date="2018" name="Science">
        <title>The opium poppy genome and morphinan production.</title>
        <authorList>
            <person name="Guo L."/>
            <person name="Winzer T."/>
            <person name="Yang X."/>
            <person name="Li Y."/>
            <person name="Ning Z."/>
            <person name="He Z."/>
            <person name="Teodor R."/>
            <person name="Lu Y."/>
            <person name="Bowser T.A."/>
            <person name="Graham I.A."/>
            <person name="Ye K."/>
        </authorList>
    </citation>
    <scope>NUCLEOTIDE SEQUENCE [LARGE SCALE GENOMIC DNA]</scope>
    <source>
        <strain evidence="2">cv. HN1</strain>
        <tissue evidence="1">Leaves</tissue>
    </source>
</reference>
<dbReference type="AlphaFoldDB" id="A0A4Y7JQX0"/>
<dbReference type="Gramene" id="RZC63117">
    <property type="protein sequence ID" value="RZC63117"/>
    <property type="gene ID" value="C5167_024868"/>
</dbReference>
<organism evidence="1 2">
    <name type="scientific">Papaver somniferum</name>
    <name type="common">Opium poppy</name>
    <dbReference type="NCBI Taxonomy" id="3469"/>
    <lineage>
        <taxon>Eukaryota</taxon>
        <taxon>Viridiplantae</taxon>
        <taxon>Streptophyta</taxon>
        <taxon>Embryophyta</taxon>
        <taxon>Tracheophyta</taxon>
        <taxon>Spermatophyta</taxon>
        <taxon>Magnoliopsida</taxon>
        <taxon>Ranunculales</taxon>
        <taxon>Papaveraceae</taxon>
        <taxon>Papaveroideae</taxon>
        <taxon>Papaver</taxon>
    </lineage>
</organism>
<name>A0A4Y7JQX0_PAPSO</name>
<accession>A0A4Y7JQX0</accession>
<evidence type="ECO:0000313" key="2">
    <source>
        <dbReference type="Proteomes" id="UP000316621"/>
    </source>
</evidence>
<keyword evidence="2" id="KW-1185">Reference proteome</keyword>
<dbReference type="Proteomes" id="UP000316621">
    <property type="component" value="Chromosome 5"/>
</dbReference>
<dbReference type="EMBL" id="CM010719">
    <property type="protein sequence ID" value="RZC63117.1"/>
    <property type="molecule type" value="Genomic_DNA"/>
</dbReference>